<organism evidence="10 11">
    <name type="scientific">Mesorhizobium ciceri biovar biserrulae (strain HAMBI 2942 / LMG 23838 / WSM1271)</name>
    <dbReference type="NCBI Taxonomy" id="765698"/>
    <lineage>
        <taxon>Bacteria</taxon>
        <taxon>Pseudomonadati</taxon>
        <taxon>Pseudomonadota</taxon>
        <taxon>Alphaproteobacteria</taxon>
        <taxon>Hyphomicrobiales</taxon>
        <taxon>Phyllobacteriaceae</taxon>
        <taxon>Mesorhizobium</taxon>
    </lineage>
</organism>
<dbReference type="GO" id="GO:0042626">
    <property type="term" value="F:ATPase-coupled transmembrane transporter activity"/>
    <property type="evidence" value="ECO:0007669"/>
    <property type="project" value="InterPro"/>
</dbReference>
<dbReference type="Gene3D" id="3.40.50.300">
    <property type="entry name" value="P-loop containing nucleotide triphosphate hydrolases"/>
    <property type="match status" value="1"/>
</dbReference>
<keyword evidence="2" id="KW-0813">Transport</keyword>
<dbReference type="GO" id="GO:0016887">
    <property type="term" value="F:ATP hydrolysis activity"/>
    <property type="evidence" value="ECO:0007669"/>
    <property type="project" value="InterPro"/>
</dbReference>
<comment type="similarity">
    <text evidence="1">Belongs to the ABC transporter superfamily.</text>
</comment>
<dbReference type="InterPro" id="IPR005968">
    <property type="entry name" value="Thiamine_ABC_ThiQ"/>
</dbReference>
<evidence type="ECO:0000256" key="3">
    <source>
        <dbReference type="ARBA" id="ARBA00022475"/>
    </source>
</evidence>
<dbReference type="EMBL" id="CP002447">
    <property type="protein sequence ID" value="ADV10475.1"/>
    <property type="molecule type" value="Genomic_DNA"/>
</dbReference>
<evidence type="ECO:0000313" key="10">
    <source>
        <dbReference type="EMBL" id="ADV10475.1"/>
    </source>
</evidence>
<evidence type="ECO:0000256" key="5">
    <source>
        <dbReference type="ARBA" id="ARBA00022741"/>
    </source>
</evidence>
<evidence type="ECO:0000256" key="1">
    <source>
        <dbReference type="ARBA" id="ARBA00005417"/>
    </source>
</evidence>
<dbReference type="OrthoDB" id="9802264at2"/>
<dbReference type="Pfam" id="PF00005">
    <property type="entry name" value="ABC_tran"/>
    <property type="match status" value="1"/>
</dbReference>
<dbReference type="PANTHER" id="PTHR42781">
    <property type="entry name" value="SPERMIDINE/PUTRESCINE IMPORT ATP-BINDING PROTEIN POTA"/>
    <property type="match status" value="1"/>
</dbReference>
<dbReference type="InterPro" id="IPR003593">
    <property type="entry name" value="AAA+_ATPase"/>
</dbReference>
<dbReference type="Proteomes" id="UP000007471">
    <property type="component" value="Chromosome"/>
</dbReference>
<dbReference type="InterPro" id="IPR017871">
    <property type="entry name" value="ABC_transporter-like_CS"/>
</dbReference>
<evidence type="ECO:0000256" key="6">
    <source>
        <dbReference type="ARBA" id="ARBA00022840"/>
    </source>
</evidence>
<keyword evidence="5" id="KW-0547">Nucleotide-binding</keyword>
<gene>
    <name evidence="10" type="ordered locus">Mesci_1315</name>
</gene>
<dbReference type="InterPro" id="IPR027417">
    <property type="entry name" value="P-loop_NTPase"/>
</dbReference>
<dbReference type="HOGENOM" id="CLU_000604_1_22_5"/>
<dbReference type="InterPro" id="IPR003439">
    <property type="entry name" value="ABC_transporter-like_ATP-bd"/>
</dbReference>
<dbReference type="RefSeq" id="WP_013529170.1">
    <property type="nucleotide sequence ID" value="NC_014923.1"/>
</dbReference>
<feature type="domain" description="ABC transporter" evidence="9">
    <location>
        <begin position="15"/>
        <end position="249"/>
    </location>
</feature>
<keyword evidence="7" id="KW-1278">Translocase</keyword>
<reference evidence="11" key="1">
    <citation type="submission" date="2011-01" db="EMBL/GenBank/DDBJ databases">
        <title>Complete sequence of chromosome of Mesorhizobium ciceri bv. biserrulae WSM1271.</title>
        <authorList>
            <person name="Lucas S."/>
            <person name="Copeland A."/>
            <person name="Lapidus A."/>
            <person name="Cheng J.-F."/>
            <person name="Goodwin L."/>
            <person name="Pitluck S."/>
            <person name="Teshima H."/>
            <person name="Detter J.C."/>
            <person name="Han C."/>
            <person name="Tapia R."/>
            <person name="Land M."/>
            <person name="Hauser L."/>
            <person name="Kyrpides N."/>
            <person name="Ivanova N."/>
            <person name="Nandasena K."/>
            <person name="Reeve W.G."/>
            <person name="Howieson J.G."/>
            <person name="O'Hara G."/>
            <person name="Tiwari R.P."/>
            <person name="Woyke T."/>
        </authorList>
    </citation>
    <scope>NUCLEOTIDE SEQUENCE [LARGE SCALE GENOMIC DNA]</scope>
    <source>
        <strain evidence="11">HAMBI 2942 / LMG 23838 / WSM1271</strain>
    </source>
</reference>
<evidence type="ECO:0000259" key="9">
    <source>
        <dbReference type="PROSITE" id="PS50893"/>
    </source>
</evidence>
<dbReference type="AlphaFoldDB" id="E8TN32"/>
<dbReference type="NCBIfam" id="TIGR01277">
    <property type="entry name" value="thiQ"/>
    <property type="match status" value="1"/>
</dbReference>
<keyword evidence="4" id="KW-0997">Cell inner membrane</keyword>
<evidence type="ECO:0000256" key="7">
    <source>
        <dbReference type="ARBA" id="ARBA00022967"/>
    </source>
</evidence>
<dbReference type="KEGG" id="mci:Mesci_1315"/>
<accession>E8TN32</accession>
<dbReference type="SUPFAM" id="SSF52540">
    <property type="entry name" value="P-loop containing nucleoside triphosphate hydrolases"/>
    <property type="match status" value="1"/>
</dbReference>
<name>E8TN32_MESCW</name>
<dbReference type="SMART" id="SM00382">
    <property type="entry name" value="AAA"/>
    <property type="match status" value="1"/>
</dbReference>
<proteinExistence type="inferred from homology"/>
<protein>
    <submittedName>
        <fullName evidence="10">ABC transporter, ATPase subunit, ThiQ subfamily</fullName>
    </submittedName>
</protein>
<dbReference type="GO" id="GO:0016020">
    <property type="term" value="C:membrane"/>
    <property type="evidence" value="ECO:0007669"/>
    <property type="project" value="InterPro"/>
</dbReference>
<dbReference type="InterPro" id="IPR050093">
    <property type="entry name" value="ABC_SmlMolc_Importer"/>
</dbReference>
<dbReference type="PROSITE" id="PS00211">
    <property type="entry name" value="ABC_TRANSPORTER_1"/>
    <property type="match status" value="1"/>
</dbReference>
<evidence type="ECO:0000256" key="8">
    <source>
        <dbReference type="ARBA" id="ARBA00023136"/>
    </source>
</evidence>
<keyword evidence="6" id="KW-0067">ATP-binding</keyword>
<dbReference type="PATRIC" id="fig|765698.3.peg.1753"/>
<evidence type="ECO:0000256" key="2">
    <source>
        <dbReference type="ARBA" id="ARBA00022448"/>
    </source>
</evidence>
<dbReference type="STRING" id="765698.Mesci_1315"/>
<keyword evidence="8" id="KW-0472">Membrane</keyword>
<dbReference type="PROSITE" id="PS50893">
    <property type="entry name" value="ABC_TRANSPORTER_2"/>
    <property type="match status" value="1"/>
</dbReference>
<dbReference type="eggNOG" id="COG3840">
    <property type="taxonomic scope" value="Bacteria"/>
</dbReference>
<sequence length="266" mass="28223">MREKAANGLAKGAPVRLDKVSFSYGSYGSYGEAPLVFDVEFAAATITAIMGPSGSGKSTLLNLVAGFETPRSGRVLVGGVDVSAEPASARPVSMVFQENNLFAHLSVEQNVGLGRSPSLRLTEADRAAVAEALARTGLAGKEKRLPRELSGGERQRVALARVLVRDRPVLLLDEPFASLGPALRDEMLDLVAAVHAERAMTVLFVTHQPEDARRIGEHMVFVDNGLVAATGKADDFFAGAGPEAFRRYIGAGAGYSTSRDVARKRT</sequence>
<evidence type="ECO:0000256" key="4">
    <source>
        <dbReference type="ARBA" id="ARBA00022519"/>
    </source>
</evidence>
<keyword evidence="3" id="KW-1003">Cell membrane</keyword>
<evidence type="ECO:0000313" key="11">
    <source>
        <dbReference type="Proteomes" id="UP000007471"/>
    </source>
</evidence>
<dbReference type="GO" id="GO:0071934">
    <property type="term" value="P:thiamine transmembrane transport"/>
    <property type="evidence" value="ECO:0007669"/>
    <property type="project" value="InterPro"/>
</dbReference>
<dbReference type="PANTHER" id="PTHR42781:SF1">
    <property type="entry name" value="THIAMINE IMPORT ATP-BINDING PROTEIN THIQ"/>
    <property type="match status" value="1"/>
</dbReference>
<dbReference type="GO" id="GO:0005524">
    <property type="term" value="F:ATP binding"/>
    <property type="evidence" value="ECO:0007669"/>
    <property type="project" value="UniProtKB-KW"/>
</dbReference>